<gene>
    <name evidence="2" type="ORF">PR048_028578</name>
</gene>
<reference evidence="2 3" key="1">
    <citation type="submission" date="2023-02" db="EMBL/GenBank/DDBJ databases">
        <title>LHISI_Scaffold_Assembly.</title>
        <authorList>
            <person name="Stuart O.P."/>
            <person name="Cleave R."/>
            <person name="Magrath M.J.L."/>
            <person name="Mikheyev A.S."/>
        </authorList>
    </citation>
    <scope>NUCLEOTIDE SEQUENCE [LARGE SCALE GENOMIC DNA]</scope>
    <source>
        <strain evidence="2">Daus_M_001</strain>
        <tissue evidence="2">Leg muscle</tissue>
    </source>
</reference>
<feature type="region of interest" description="Disordered" evidence="1">
    <location>
        <begin position="302"/>
        <end position="328"/>
    </location>
</feature>
<name>A0ABQ9GB15_9NEOP</name>
<comment type="caution">
    <text evidence="2">The sequence shown here is derived from an EMBL/GenBank/DDBJ whole genome shotgun (WGS) entry which is preliminary data.</text>
</comment>
<protein>
    <submittedName>
        <fullName evidence="2">Uncharacterized protein</fullName>
    </submittedName>
</protein>
<feature type="compositionally biased region" description="Basic and acidic residues" evidence="1">
    <location>
        <begin position="225"/>
        <end position="234"/>
    </location>
</feature>
<feature type="region of interest" description="Disordered" evidence="1">
    <location>
        <begin position="223"/>
        <end position="245"/>
    </location>
</feature>
<proteinExistence type="predicted"/>
<dbReference type="Proteomes" id="UP001159363">
    <property type="component" value="Chromosome 12"/>
</dbReference>
<sequence length="482" mass="53113">MVAVLRHAYGKKEPLPVSQWKVGARGRKCGLVEGVFACRRWSSLPNAEWSSSTRPISLLVSQQGGLNPGSGQIPGRVTPGFLHVGITPDDAVGRRGFSGISSSPPPPAFHYGAAPYSPQSPSSVLKTSMALTTVQAGRIASSPVARCKLGEARNLSHDRQGFPPPLLVIWEMAREPYNRGGKTFWRKVCRPRNFPFQVSSLERGVYGRVRTKLSAAGEHQATCRNKAESKEHLTGAKSTRHPSADDEPIMIIAAVPRVGGESVECSDTETGCAQPARSVYLIFSLWAAQPIGNISRHAVARRTQGKFPESRTANQRRVTPGSKEPWRQFASRNPHRFRSTVYVRRIGSCVPAGGATCSSGFFGVSGQRRHAPAVRFGLARFEGDLAPCRTVVFPRQTVPCKFVRRRLNRGDVTEMSRASQCWPGRFRWLQFPSNILFCNGTLVASLHEDEWLYRTHNTGREVSGVHRCWQNLSQEGHRLLGA</sequence>
<evidence type="ECO:0000313" key="2">
    <source>
        <dbReference type="EMBL" id="KAJ8869586.1"/>
    </source>
</evidence>
<organism evidence="2 3">
    <name type="scientific">Dryococelus australis</name>
    <dbReference type="NCBI Taxonomy" id="614101"/>
    <lineage>
        <taxon>Eukaryota</taxon>
        <taxon>Metazoa</taxon>
        <taxon>Ecdysozoa</taxon>
        <taxon>Arthropoda</taxon>
        <taxon>Hexapoda</taxon>
        <taxon>Insecta</taxon>
        <taxon>Pterygota</taxon>
        <taxon>Neoptera</taxon>
        <taxon>Polyneoptera</taxon>
        <taxon>Phasmatodea</taxon>
        <taxon>Verophasmatodea</taxon>
        <taxon>Anareolatae</taxon>
        <taxon>Phasmatidae</taxon>
        <taxon>Eurycanthinae</taxon>
        <taxon>Dryococelus</taxon>
    </lineage>
</organism>
<evidence type="ECO:0000313" key="3">
    <source>
        <dbReference type="Proteomes" id="UP001159363"/>
    </source>
</evidence>
<dbReference type="EMBL" id="JARBHB010000013">
    <property type="protein sequence ID" value="KAJ8869586.1"/>
    <property type="molecule type" value="Genomic_DNA"/>
</dbReference>
<accession>A0ABQ9GB15</accession>
<keyword evidence="3" id="KW-1185">Reference proteome</keyword>
<evidence type="ECO:0000256" key="1">
    <source>
        <dbReference type="SAM" id="MobiDB-lite"/>
    </source>
</evidence>